<dbReference type="Pfam" id="PF23055">
    <property type="entry name" value="DUF7041"/>
    <property type="match status" value="1"/>
</dbReference>
<reference evidence="2 3" key="1">
    <citation type="journal article" date="2019" name="Sci. Rep.">
        <title>Orb-weaving spider Araneus ventricosus genome elucidates the spidroin gene catalogue.</title>
        <authorList>
            <person name="Kono N."/>
            <person name="Nakamura H."/>
            <person name="Ohtoshi R."/>
            <person name="Moran D.A.P."/>
            <person name="Shinohara A."/>
            <person name="Yoshida Y."/>
            <person name="Fujiwara M."/>
            <person name="Mori M."/>
            <person name="Tomita M."/>
            <person name="Arakawa K."/>
        </authorList>
    </citation>
    <scope>NUCLEOTIDE SEQUENCE [LARGE SCALE GENOMIC DNA]</scope>
</reference>
<sequence length="110" mass="12105">MEEISAVKIPPFNFADLQLWFIMVEATFELAVPKPITSSITTCNYCVAHIAPEAAAIVRDIIVCPDKADLYTHLKEIKRCIDSTYPRSAICGVKADFSCGLNVLINLALC</sequence>
<dbReference type="AlphaFoldDB" id="A0A4Y2B1S7"/>
<organism evidence="2 3">
    <name type="scientific">Araneus ventricosus</name>
    <name type="common">Orbweaver spider</name>
    <name type="synonym">Epeira ventricosa</name>
    <dbReference type="NCBI Taxonomy" id="182803"/>
    <lineage>
        <taxon>Eukaryota</taxon>
        <taxon>Metazoa</taxon>
        <taxon>Ecdysozoa</taxon>
        <taxon>Arthropoda</taxon>
        <taxon>Chelicerata</taxon>
        <taxon>Arachnida</taxon>
        <taxon>Araneae</taxon>
        <taxon>Araneomorphae</taxon>
        <taxon>Entelegynae</taxon>
        <taxon>Araneoidea</taxon>
        <taxon>Araneidae</taxon>
        <taxon>Araneus</taxon>
    </lineage>
</organism>
<dbReference type="OrthoDB" id="6431610at2759"/>
<protein>
    <recommendedName>
        <fullName evidence="1">DUF7041 domain-containing protein</fullName>
    </recommendedName>
</protein>
<dbReference type="Proteomes" id="UP000499080">
    <property type="component" value="Unassembled WGS sequence"/>
</dbReference>
<dbReference type="EMBL" id="BGPR01000041">
    <property type="protein sequence ID" value="GBL85024.1"/>
    <property type="molecule type" value="Genomic_DNA"/>
</dbReference>
<keyword evidence="3" id="KW-1185">Reference proteome</keyword>
<name>A0A4Y2B1S7_ARAVE</name>
<accession>A0A4Y2B1S7</accession>
<gene>
    <name evidence="2" type="ORF">AVEN_221265_1</name>
</gene>
<comment type="caution">
    <text evidence="2">The sequence shown here is derived from an EMBL/GenBank/DDBJ whole genome shotgun (WGS) entry which is preliminary data.</text>
</comment>
<evidence type="ECO:0000313" key="3">
    <source>
        <dbReference type="Proteomes" id="UP000499080"/>
    </source>
</evidence>
<dbReference type="InterPro" id="IPR055469">
    <property type="entry name" value="DUF7041"/>
</dbReference>
<evidence type="ECO:0000259" key="1">
    <source>
        <dbReference type="Pfam" id="PF23055"/>
    </source>
</evidence>
<proteinExistence type="predicted"/>
<evidence type="ECO:0000313" key="2">
    <source>
        <dbReference type="EMBL" id="GBL85024.1"/>
    </source>
</evidence>
<feature type="domain" description="DUF7041" evidence="1">
    <location>
        <begin position="9"/>
        <end position="83"/>
    </location>
</feature>